<name>A0A815DBJ3_9BILA</name>
<sequence>MYPNDRHRTIKGRRNQIRILSNANLQEIFPIEDKLCRSHLESQTSNNNESTGSKSNDDMEVDLNYELPALDVQFEDIQRALDKLRRLISELNVSPSWYIIRNQCIDQLSERALQYHKQKYNEATSTFKEIYCESVVPGQDTALRSMITDSSESTDSDGDDKIPAHLKVLYDAYKFSKDELAKVFECTKHKIDLARAYRQNYQPCGTKPLLVITRNRLNPIKVEHFLDFLFCNNLLQDVVWDEQITI</sequence>
<dbReference type="AlphaFoldDB" id="A0A815DBJ3"/>
<keyword evidence="3" id="KW-1185">Reference proteome</keyword>
<gene>
    <name evidence="1" type="ORF">GPM918_LOCUS28286</name>
    <name evidence="2" type="ORF">SRO942_LOCUS28774</name>
</gene>
<reference evidence="1" key="1">
    <citation type="submission" date="2021-02" db="EMBL/GenBank/DDBJ databases">
        <authorList>
            <person name="Nowell W R."/>
        </authorList>
    </citation>
    <scope>NUCLEOTIDE SEQUENCE</scope>
</reference>
<dbReference type="Proteomes" id="UP000681722">
    <property type="component" value="Unassembled WGS sequence"/>
</dbReference>
<evidence type="ECO:0000313" key="1">
    <source>
        <dbReference type="EMBL" id="CAF1296172.1"/>
    </source>
</evidence>
<dbReference type="EMBL" id="CAJOBC010035124">
    <property type="protein sequence ID" value="CAF4111132.1"/>
    <property type="molecule type" value="Genomic_DNA"/>
</dbReference>
<dbReference type="EMBL" id="CAJNOQ010012273">
    <property type="protein sequence ID" value="CAF1296172.1"/>
    <property type="molecule type" value="Genomic_DNA"/>
</dbReference>
<organism evidence="1 3">
    <name type="scientific">Didymodactylos carnosus</name>
    <dbReference type="NCBI Taxonomy" id="1234261"/>
    <lineage>
        <taxon>Eukaryota</taxon>
        <taxon>Metazoa</taxon>
        <taxon>Spiralia</taxon>
        <taxon>Gnathifera</taxon>
        <taxon>Rotifera</taxon>
        <taxon>Eurotatoria</taxon>
        <taxon>Bdelloidea</taxon>
        <taxon>Philodinida</taxon>
        <taxon>Philodinidae</taxon>
        <taxon>Didymodactylos</taxon>
    </lineage>
</organism>
<comment type="caution">
    <text evidence="1">The sequence shown here is derived from an EMBL/GenBank/DDBJ whole genome shotgun (WGS) entry which is preliminary data.</text>
</comment>
<dbReference type="Proteomes" id="UP000663829">
    <property type="component" value="Unassembled WGS sequence"/>
</dbReference>
<evidence type="ECO:0000313" key="2">
    <source>
        <dbReference type="EMBL" id="CAF4111132.1"/>
    </source>
</evidence>
<evidence type="ECO:0000313" key="3">
    <source>
        <dbReference type="Proteomes" id="UP000663829"/>
    </source>
</evidence>
<accession>A0A815DBJ3</accession>
<proteinExistence type="predicted"/>
<protein>
    <submittedName>
        <fullName evidence="1">Uncharacterized protein</fullName>
    </submittedName>
</protein>